<protein>
    <recommendedName>
        <fullName evidence="3">Antigen P35</fullName>
    </recommendedName>
</protein>
<accession>A0A172XCG3</accession>
<dbReference type="EMBL" id="CP015630">
    <property type="protein sequence ID" value="ANF34350.1"/>
    <property type="molecule type" value="Genomic_DNA"/>
</dbReference>
<sequence length="262" mass="30352">MKNKIFIMSFITIFTLTTCNSDLEFFPKTGIVGLRRFLASLEPESIKKAKNDLINELRTKAYNIKPILDLHNNDTWIEDSTQFGLKGNGKAFDKIDNKMNNQKASDNINKPIRRKFYLSLEYDEILIRDFGAVLNQIAATTTHKNNAMLTTIINATITYSSNYFEIAFTLLINKEKQLQSLSFNALQFLKDEFDKLERITQNWQQTVKNITNDYIKNKNNIKTDKTKIVDHIIRNYKLNFTTAINKIHTINNNIAKILGDLK</sequence>
<keyword evidence="1" id="KW-0614">Plasmid</keyword>
<evidence type="ECO:0000313" key="2">
    <source>
        <dbReference type="Proteomes" id="UP000264231"/>
    </source>
</evidence>
<dbReference type="Proteomes" id="UP000264231">
    <property type="component" value="Plasmid lp159"/>
</dbReference>
<dbReference type="Pfam" id="PF05714">
    <property type="entry name" value="PFam54_60"/>
    <property type="match status" value="1"/>
</dbReference>
<proteinExistence type="predicted"/>
<dbReference type="RefSeq" id="WP_020282245.1">
    <property type="nucleotide sequence ID" value="NZ_CP015630.1"/>
</dbReference>
<dbReference type="InterPro" id="IPR008421">
    <property type="entry name" value="Borrelia_lipoprotein_PFam54/60"/>
</dbReference>
<name>A0A172XCG3_BORTU</name>
<dbReference type="AlphaFoldDB" id="A0A172XCG3"/>
<gene>
    <name evidence="1" type="ORF">A7978_04380</name>
</gene>
<evidence type="ECO:0000313" key="1">
    <source>
        <dbReference type="EMBL" id="ANF34350.1"/>
    </source>
</evidence>
<dbReference type="Gene3D" id="1.10.3160.10">
    <property type="entry name" value="Bbcrasp-1"/>
    <property type="match status" value="1"/>
</dbReference>
<evidence type="ECO:0008006" key="3">
    <source>
        <dbReference type="Google" id="ProtNLM"/>
    </source>
</evidence>
<organism evidence="1 2">
    <name type="scientific">Borrelia turicatae</name>
    <dbReference type="NCBI Taxonomy" id="142"/>
    <lineage>
        <taxon>Bacteria</taxon>
        <taxon>Pseudomonadati</taxon>
        <taxon>Spirochaetota</taxon>
        <taxon>Spirochaetia</taxon>
        <taxon>Spirochaetales</taxon>
        <taxon>Borreliaceae</taxon>
        <taxon>Borrelia</taxon>
    </lineage>
</organism>
<geneLocation type="plasmid" evidence="1 2">
    <name>lp159</name>
</geneLocation>
<reference evidence="1 2" key="1">
    <citation type="submission" date="2016-05" db="EMBL/GenBank/DDBJ databases">
        <title>Chromosome and linear plasmid sequence of a 2015 human isolate of tick-borne relapsing fever spirochete, Borrelia turicatae.</title>
        <authorList>
            <person name="Kingry L.C."/>
            <person name="Dhwani B."/>
            <person name="Replogle A."/>
            <person name="Sexton C."/>
            <person name="Rowe L."/>
            <person name="Stermole B.M."/>
            <person name="Christensen A.M."/>
            <person name="Schriefer M.E."/>
        </authorList>
    </citation>
    <scope>NUCLEOTIDE SEQUENCE [LARGE SCALE GENOMIC DNA]</scope>
    <source>
        <strain evidence="1 2">BTE5EL</strain>
        <plasmid evidence="1 2">lp159</plasmid>
    </source>
</reference>
<dbReference type="NCBIfam" id="NF033730">
    <property type="entry name" value="borfam54_3"/>
    <property type="match status" value="1"/>
</dbReference>